<keyword evidence="7 8" id="KW-0998">Cell outer membrane</keyword>
<dbReference type="Pfam" id="PF13715">
    <property type="entry name" value="CarbopepD_reg_2"/>
    <property type="match status" value="1"/>
</dbReference>
<dbReference type="InterPro" id="IPR000531">
    <property type="entry name" value="Beta-barrel_TonB"/>
</dbReference>
<evidence type="ECO:0000259" key="12">
    <source>
        <dbReference type="Pfam" id="PF07715"/>
    </source>
</evidence>
<evidence type="ECO:0000313" key="13">
    <source>
        <dbReference type="EMBL" id="AFC24699.1"/>
    </source>
</evidence>
<keyword evidence="3 8" id="KW-1134">Transmembrane beta strand</keyword>
<dbReference type="OrthoDB" id="9768470at2"/>
<dbReference type="Gene3D" id="2.40.170.20">
    <property type="entry name" value="TonB-dependent receptor, beta-barrel domain"/>
    <property type="match status" value="1"/>
</dbReference>
<keyword evidence="6 8" id="KW-0472">Membrane</keyword>
<dbReference type="InterPro" id="IPR008969">
    <property type="entry name" value="CarboxyPept-like_regulatory"/>
</dbReference>
<keyword evidence="4 8" id="KW-0812">Transmembrane</keyword>
<organism evidence="13 14">
    <name type="scientific">Saprospira grandis (strain Lewin)</name>
    <dbReference type="NCBI Taxonomy" id="984262"/>
    <lineage>
        <taxon>Bacteria</taxon>
        <taxon>Pseudomonadati</taxon>
        <taxon>Bacteroidota</taxon>
        <taxon>Saprospiria</taxon>
        <taxon>Saprospirales</taxon>
        <taxon>Saprospiraceae</taxon>
        <taxon>Saprospira</taxon>
    </lineage>
</organism>
<keyword evidence="14" id="KW-1185">Reference proteome</keyword>
<accession>H6L261</accession>
<protein>
    <submittedName>
        <fullName evidence="13">TonB-dependent receptor</fullName>
    </submittedName>
</protein>
<evidence type="ECO:0000256" key="5">
    <source>
        <dbReference type="ARBA" id="ARBA00023077"/>
    </source>
</evidence>
<name>H6L261_SAPGL</name>
<evidence type="ECO:0000256" key="3">
    <source>
        <dbReference type="ARBA" id="ARBA00022452"/>
    </source>
</evidence>
<reference evidence="13 14" key="1">
    <citation type="journal article" date="2012" name="Stand. Genomic Sci.">
        <title>Complete genome sequencing and analysis of Saprospira grandis str. Lewin, a predatory marine bacterium.</title>
        <authorList>
            <person name="Saw J.H."/>
            <person name="Yuryev A."/>
            <person name="Kanbe M."/>
            <person name="Hou S."/>
            <person name="Young A.G."/>
            <person name="Aizawa S."/>
            <person name="Alam M."/>
        </authorList>
    </citation>
    <scope>NUCLEOTIDE SEQUENCE [LARGE SCALE GENOMIC DNA]</scope>
    <source>
        <strain evidence="13 14">Lewin</strain>
    </source>
</reference>
<dbReference type="Gene3D" id="2.60.40.1120">
    <property type="entry name" value="Carboxypeptidase-like, regulatory domain"/>
    <property type="match status" value="1"/>
</dbReference>
<dbReference type="Gene3D" id="2.170.130.10">
    <property type="entry name" value="TonB-dependent receptor, plug domain"/>
    <property type="match status" value="1"/>
</dbReference>
<dbReference type="GO" id="GO:0009279">
    <property type="term" value="C:cell outer membrane"/>
    <property type="evidence" value="ECO:0007669"/>
    <property type="project" value="UniProtKB-SubCell"/>
</dbReference>
<dbReference type="PANTHER" id="PTHR40980">
    <property type="entry name" value="PLUG DOMAIN-CONTAINING PROTEIN"/>
    <property type="match status" value="1"/>
</dbReference>
<evidence type="ECO:0000256" key="2">
    <source>
        <dbReference type="ARBA" id="ARBA00022448"/>
    </source>
</evidence>
<evidence type="ECO:0000259" key="11">
    <source>
        <dbReference type="Pfam" id="PF00593"/>
    </source>
</evidence>
<evidence type="ECO:0000256" key="4">
    <source>
        <dbReference type="ARBA" id="ARBA00022692"/>
    </source>
</evidence>
<sequence length="970" mass="108722">MKQFSLLIFLLFISLSLSQAQEKAAMASISGKVLEASSAYPVIGATVFLPELNIGVITDFDGEYRLPNLPAGSYKLQCSYLGFSTQTVENISLAEGQSFQLDFSLKEEALAQDEVVIEAKQIRNTANALLTIKRQSSQVLDGVSAAEIKKTGDNDAAAAMRRITGVTVEGGKYVYVRGLSDRYSKTTLNGAEIPSLDPNRNSVQMDLFPANLIDNILVYKSFSPQLYGDFTGGYIDIETKDFPERFSINASLSTSYHTIASFNPNLNSYAGSSTDPLGFDDGLRQLPSTIPNIEEGQLPEFEPNSSASFNAADAQQIAAASRSFANNWEQSGRSRFLNSRASFSIGNQKKLFGKPLGFIASLSYSQQASGYTNGNYGIYELGGNSQSTNRLTSQLQLEEQLGQDETLWGAMLGASYKLNKNNQLRLTVLRNQSATSTARYAEGTKFRDDPDDVFISQSWRFLERSLSSYQLGGKHFIPKWKNLEIKWQSAYSLSAQDEPDLRYFTYRYRPDQDRYFLKLSSDNSPSRFYREMNENTWSNRVDLSLPYKQWNGLSAKLMAGASYNRKARVFRENRIVFQQSGIVAFNGNLTDYFAEDQLVQYDAGENQWANNGQGLYADSDIDLQNSYDAQQDVLGLYLMTELPLSKKLRLITGLRMEQTSLSMLSLDPALQAIDSLHLDQSSPLLKNLDLLPALSLNYELNDKMKLRFAYSRTLARPSFRELAPYTNFDVDGGYLLAGNPNLQRSLADNIDLRYEFYPSFAELISLTGFFKQFYNPIERTFNPTAPNSEITFRNVEEAQIIGLELELRKNLGFIAAPLKDFSLAANFAYIYSATKIDPLELAEIRATVADAKDSRPMFGQSPYSANFLLAYKNDYGTEANLVFNVIGPRISLIVRGGTPNVYEQPVPLLGFNLAQELGKGFRLSLRANNLLGSRYRESLDYKGQEYFIQRYDLGRSFSLGVNYRFNRAAE</sequence>
<dbReference type="InterPro" id="IPR036942">
    <property type="entry name" value="Beta-barrel_TonB_sf"/>
</dbReference>
<dbReference type="InterPro" id="IPR012910">
    <property type="entry name" value="Plug_dom"/>
</dbReference>
<dbReference type="InterPro" id="IPR039426">
    <property type="entry name" value="TonB-dep_rcpt-like"/>
</dbReference>
<dbReference type="EMBL" id="CP002831">
    <property type="protein sequence ID" value="AFC24699.1"/>
    <property type="molecule type" value="Genomic_DNA"/>
</dbReference>
<dbReference type="eggNOG" id="COG4771">
    <property type="taxonomic scope" value="Bacteria"/>
</dbReference>
<dbReference type="PANTHER" id="PTHR40980:SF5">
    <property type="entry name" value="TONB-DEPENDENT RECEPTOR"/>
    <property type="match status" value="1"/>
</dbReference>
<proteinExistence type="inferred from homology"/>
<evidence type="ECO:0000256" key="9">
    <source>
        <dbReference type="RuleBase" id="RU003357"/>
    </source>
</evidence>
<gene>
    <name evidence="13" type="ordered locus">SGRA_1968</name>
</gene>
<feature type="domain" description="TonB-dependent receptor-like beta-barrel" evidence="11">
    <location>
        <begin position="489"/>
        <end position="930"/>
    </location>
</feature>
<feature type="chain" id="PRO_5003603813" evidence="10">
    <location>
        <begin position="21"/>
        <end position="970"/>
    </location>
</feature>
<keyword evidence="10" id="KW-0732">Signal</keyword>
<dbReference type="eggNOG" id="COG1629">
    <property type="taxonomic scope" value="Bacteria"/>
</dbReference>
<evidence type="ECO:0000313" key="14">
    <source>
        <dbReference type="Proteomes" id="UP000007519"/>
    </source>
</evidence>
<dbReference type="Proteomes" id="UP000007519">
    <property type="component" value="Chromosome"/>
</dbReference>
<dbReference type="PROSITE" id="PS52016">
    <property type="entry name" value="TONB_DEPENDENT_REC_3"/>
    <property type="match status" value="1"/>
</dbReference>
<keyword evidence="13" id="KW-0675">Receptor</keyword>
<dbReference type="KEGG" id="sgn:SGRA_1968"/>
<evidence type="ECO:0000256" key="6">
    <source>
        <dbReference type="ARBA" id="ARBA00023136"/>
    </source>
</evidence>
<dbReference type="AlphaFoldDB" id="H6L261"/>
<dbReference type="RefSeq" id="WP_015692322.1">
    <property type="nucleotide sequence ID" value="NC_016940.1"/>
</dbReference>
<feature type="domain" description="TonB-dependent receptor plug" evidence="12">
    <location>
        <begin position="134"/>
        <end position="230"/>
    </location>
</feature>
<dbReference type="HOGENOM" id="CLU_006935_0_0_10"/>
<keyword evidence="5 9" id="KW-0798">TonB box</keyword>
<comment type="subcellular location">
    <subcellularLocation>
        <location evidence="1 8">Cell outer membrane</location>
        <topology evidence="1 8">Multi-pass membrane protein</topology>
    </subcellularLocation>
</comment>
<dbReference type="Pfam" id="PF00593">
    <property type="entry name" value="TonB_dep_Rec_b-barrel"/>
    <property type="match status" value="1"/>
</dbReference>
<dbReference type="Pfam" id="PF07715">
    <property type="entry name" value="Plug"/>
    <property type="match status" value="1"/>
</dbReference>
<dbReference type="STRING" id="984262.SGRA_1968"/>
<evidence type="ECO:0000256" key="8">
    <source>
        <dbReference type="PROSITE-ProRule" id="PRU01360"/>
    </source>
</evidence>
<feature type="signal peptide" evidence="10">
    <location>
        <begin position="1"/>
        <end position="20"/>
    </location>
</feature>
<dbReference type="SUPFAM" id="SSF56935">
    <property type="entry name" value="Porins"/>
    <property type="match status" value="1"/>
</dbReference>
<dbReference type="SUPFAM" id="SSF49464">
    <property type="entry name" value="Carboxypeptidase regulatory domain-like"/>
    <property type="match status" value="1"/>
</dbReference>
<keyword evidence="2 8" id="KW-0813">Transport</keyword>
<evidence type="ECO:0000256" key="10">
    <source>
        <dbReference type="SAM" id="SignalP"/>
    </source>
</evidence>
<comment type="similarity">
    <text evidence="8 9">Belongs to the TonB-dependent receptor family.</text>
</comment>
<evidence type="ECO:0000256" key="1">
    <source>
        <dbReference type="ARBA" id="ARBA00004571"/>
    </source>
</evidence>
<dbReference type="InterPro" id="IPR037066">
    <property type="entry name" value="Plug_dom_sf"/>
</dbReference>
<evidence type="ECO:0000256" key="7">
    <source>
        <dbReference type="ARBA" id="ARBA00023237"/>
    </source>
</evidence>